<dbReference type="AlphaFoldDB" id="A0A6J3LZE1"/>
<reference evidence="2" key="1">
    <citation type="submission" date="2020-01" db="EMBL/GenBank/DDBJ databases">
        <authorList>
            <consortium name="DOE Joint Genome Institute"/>
            <person name="Haridas S."/>
            <person name="Albert R."/>
            <person name="Binder M."/>
            <person name="Bloem J."/>
            <person name="Labutti K."/>
            <person name="Salamov A."/>
            <person name="Andreopoulos B."/>
            <person name="Baker S.E."/>
            <person name="Barry K."/>
            <person name="Bills G."/>
            <person name="Bluhm B.H."/>
            <person name="Cannon C."/>
            <person name="Castanera R."/>
            <person name="Culley D.E."/>
            <person name="Daum C."/>
            <person name="Ezra D."/>
            <person name="Gonzalez J.B."/>
            <person name="Henrissat B."/>
            <person name="Kuo A."/>
            <person name="Liang C."/>
            <person name="Lipzen A."/>
            <person name="Lutzoni F."/>
            <person name="Magnuson J."/>
            <person name="Mondo S."/>
            <person name="Nolan M."/>
            <person name="Ohm R."/>
            <person name="Pangilinan J."/>
            <person name="Park H.-J."/>
            <person name="Ramirez L."/>
            <person name="Alfaro M."/>
            <person name="Sun H."/>
            <person name="Tritt A."/>
            <person name="Yoshinaga Y."/>
            <person name="Zwiers L.-H."/>
            <person name="Turgeon B.G."/>
            <person name="Goodwin S.B."/>
            <person name="Spatafora J.W."/>
            <person name="Crous P.W."/>
            <person name="Grigoriev I.V."/>
        </authorList>
    </citation>
    <scope>NUCLEOTIDE SEQUENCE</scope>
    <source>
        <strain evidence="2">CBS 342.82</strain>
    </source>
</reference>
<accession>A0A6J3LZE1</accession>
<dbReference type="Proteomes" id="UP000504637">
    <property type="component" value="Unplaced"/>
</dbReference>
<reference evidence="2" key="3">
    <citation type="submission" date="2025-08" db="UniProtKB">
        <authorList>
            <consortium name="RefSeq"/>
        </authorList>
    </citation>
    <scope>IDENTIFICATION</scope>
    <source>
        <strain evidence="2">CBS 342.82</strain>
    </source>
</reference>
<proteinExistence type="predicted"/>
<dbReference type="RefSeq" id="XP_033458167.1">
    <property type="nucleotide sequence ID" value="XM_033605309.1"/>
</dbReference>
<reference evidence="2" key="2">
    <citation type="submission" date="2020-04" db="EMBL/GenBank/DDBJ databases">
        <authorList>
            <consortium name="NCBI Genome Project"/>
        </authorList>
    </citation>
    <scope>NUCLEOTIDE SEQUENCE</scope>
    <source>
        <strain evidence="2">CBS 342.82</strain>
    </source>
</reference>
<keyword evidence="1" id="KW-1185">Reference proteome</keyword>
<evidence type="ECO:0000313" key="1">
    <source>
        <dbReference type="Proteomes" id="UP000504637"/>
    </source>
</evidence>
<evidence type="ECO:0000313" key="2">
    <source>
        <dbReference type="RefSeq" id="XP_033458167.1"/>
    </source>
</evidence>
<protein>
    <submittedName>
        <fullName evidence="2">Uncharacterized protein</fullName>
    </submittedName>
</protein>
<dbReference type="GeneID" id="54363109"/>
<organism evidence="2">
    <name type="scientific">Dissoconium aciculare CBS 342.82</name>
    <dbReference type="NCBI Taxonomy" id="1314786"/>
    <lineage>
        <taxon>Eukaryota</taxon>
        <taxon>Fungi</taxon>
        <taxon>Dikarya</taxon>
        <taxon>Ascomycota</taxon>
        <taxon>Pezizomycotina</taxon>
        <taxon>Dothideomycetes</taxon>
        <taxon>Dothideomycetidae</taxon>
        <taxon>Mycosphaerellales</taxon>
        <taxon>Dissoconiaceae</taxon>
        <taxon>Dissoconium</taxon>
    </lineage>
</organism>
<gene>
    <name evidence="2" type="ORF">K489DRAFT_382170</name>
</gene>
<sequence>MITSNVSGIRCCRHCRRRLYYKAYLDILAPAYYLQFIGLRHYGDTLNVTSSRRPFRYVTGQVGREEEVHVLYVSCVQSRLRW</sequence>
<name>A0A6J3LZE1_9PEZI</name>